<sequence length="147" mass="16418">MGHGREYTPGCVFGVLITHEDASRLIQKHIDEGVNERLLEVYKDWGDDYVTSYYAIVSMLETIFYSTSKPHLHYGVTAFASRAESNWAMAGVPAESIGYIVGMPFRSIDPQQLLQMQETHGSRIVELLGKHVTRPSAAFHLGIVGFT</sequence>
<name>A0A3T1CWY8_9VIRU</name>
<accession>A0A3T1CWY8</accession>
<proteinExistence type="predicted"/>
<evidence type="ECO:0000313" key="2">
    <source>
        <dbReference type="Proteomes" id="UP001161669"/>
    </source>
</evidence>
<reference evidence="2" key="1">
    <citation type="journal article" date="2019" name="J. Virol.">
        <title>Medusavirus, a novel large DNA virus discovered from hot spring water.</title>
        <authorList>
            <person name="Yoshikawa G."/>
            <person name="Blanc-Mathieu R."/>
            <person name="Song C."/>
            <person name="Kayama Y."/>
            <person name="Mochizuki T."/>
            <person name="Murata K."/>
            <person name="Ogata H."/>
            <person name="Takemura M."/>
        </authorList>
    </citation>
    <scope>NUCLEOTIDE SEQUENCE [LARGE SCALE GENOMIC DNA]</scope>
</reference>
<dbReference type="KEGG" id="vg:80540699"/>
<dbReference type="EMBL" id="AP018495">
    <property type="protein sequence ID" value="BBI30347.1"/>
    <property type="molecule type" value="Genomic_DNA"/>
</dbReference>
<dbReference type="Proteomes" id="UP001161669">
    <property type="component" value="Segment"/>
</dbReference>
<protein>
    <submittedName>
        <fullName evidence="1">Uncharacterized protein</fullName>
    </submittedName>
</protein>
<organism evidence="1 2">
    <name type="scientific">Acanthamoeba castellanii medusavirus J1</name>
    <dbReference type="NCBI Taxonomy" id="3114988"/>
    <lineage>
        <taxon>Viruses</taxon>
        <taxon>Varidnaviria</taxon>
        <taxon>Bamfordvirae</taxon>
        <taxon>Nucleocytoviricota</taxon>
        <taxon>Megaviricetes</taxon>
        <taxon>Mamonoviridae</taxon>
        <taxon>Medusavirus</taxon>
        <taxon>Medusavirus medusae</taxon>
    </lineage>
</organism>
<keyword evidence="2" id="KW-1185">Reference proteome</keyword>
<evidence type="ECO:0000313" key="1">
    <source>
        <dbReference type="EMBL" id="BBI30347.1"/>
    </source>
</evidence>